<sequence>MSHLEKRVASGEHSDELAEDLRRHRAILSPIRELPAELVCTLLGLTLPVDDDPDGLRVPWRLGHVCRRWRQAALSYPALWSCIVVRAVASSLPERDFAPLHEQLLRAHAGPLSMTFLATLAEDNRFDPNTLSLLLPTSARWALLRFTGFRDRPKFPRNFWNDVNRALPRLTTLECMRSSELHLDLGSFFLDAQIPQLRVAKLYDTGFDDVSPPIQLPMNNITHYRGAYEAELHLDDARHLQVCVLGFHAPDAELAIDRTRVLLPCLTALYIEGVEFLDWLETPLLDHLSIFCDSDFLPRWDVSTILLFLRRPEYAHCLRSLALLSGNLTFASDGLRELLQELPRLEHLTLALAPEEQRTTTIITQLLNTNSSLAAQDSQGSGDATPLCPHLTSFKYGAAGRAEGDESHAEYLDLLLQLAQSRARRRLQQEPTLTDPAFVLYMYVAYSSEPFVVPRLWPTREQLAEEGLELVVMAGTDSRVQAEFWGDF</sequence>
<protein>
    <recommendedName>
        <fullName evidence="3">F-box domain-containing protein</fullName>
    </recommendedName>
</protein>
<gene>
    <name evidence="1" type="ORF">MCHLO_13288</name>
</gene>
<dbReference type="Proteomes" id="UP000815677">
    <property type="component" value="Unassembled WGS sequence"/>
</dbReference>
<keyword evidence="2" id="KW-1185">Reference proteome</keyword>
<accession>A0ABQ0LZY4</accession>
<evidence type="ECO:0008006" key="3">
    <source>
        <dbReference type="Google" id="ProtNLM"/>
    </source>
</evidence>
<name>A0ABQ0LZY4_MYCCL</name>
<evidence type="ECO:0000313" key="2">
    <source>
        <dbReference type="Proteomes" id="UP000815677"/>
    </source>
</evidence>
<dbReference type="EMBL" id="DF849320">
    <property type="protein sequence ID" value="GAT56660.1"/>
    <property type="molecule type" value="Genomic_DNA"/>
</dbReference>
<organism evidence="1 2">
    <name type="scientific">Mycena chlorophos</name>
    <name type="common">Agaric fungus</name>
    <name type="synonym">Agaricus chlorophos</name>
    <dbReference type="NCBI Taxonomy" id="658473"/>
    <lineage>
        <taxon>Eukaryota</taxon>
        <taxon>Fungi</taxon>
        <taxon>Dikarya</taxon>
        <taxon>Basidiomycota</taxon>
        <taxon>Agaricomycotina</taxon>
        <taxon>Agaricomycetes</taxon>
        <taxon>Agaricomycetidae</taxon>
        <taxon>Agaricales</taxon>
        <taxon>Marasmiineae</taxon>
        <taxon>Mycenaceae</taxon>
        <taxon>Mycena</taxon>
    </lineage>
</organism>
<evidence type="ECO:0000313" key="1">
    <source>
        <dbReference type="EMBL" id="GAT56660.1"/>
    </source>
</evidence>
<proteinExistence type="predicted"/>
<reference evidence="1" key="1">
    <citation type="submission" date="2014-09" db="EMBL/GenBank/DDBJ databases">
        <title>Genome sequence of the luminous mushroom Mycena chlorophos for searching fungal bioluminescence genes.</title>
        <authorList>
            <person name="Tanaka Y."/>
            <person name="Kasuga D."/>
            <person name="Oba Y."/>
            <person name="Hase S."/>
            <person name="Sato K."/>
            <person name="Oba Y."/>
            <person name="Sakakibara Y."/>
        </authorList>
    </citation>
    <scope>NUCLEOTIDE SEQUENCE</scope>
</reference>